<dbReference type="RefSeq" id="WP_270897528.1">
    <property type="nucleotide sequence ID" value="NZ_JBHSPF010000018.1"/>
</dbReference>
<accession>A0ABW0U6A5</accession>
<dbReference type="Pfam" id="PF10949">
    <property type="entry name" value="DUF2777"/>
    <property type="match status" value="1"/>
</dbReference>
<evidence type="ECO:0000313" key="2">
    <source>
        <dbReference type="Proteomes" id="UP001596143"/>
    </source>
</evidence>
<reference evidence="2" key="1">
    <citation type="journal article" date="2019" name="Int. J. Syst. Evol. Microbiol.">
        <title>The Global Catalogue of Microorganisms (GCM) 10K type strain sequencing project: providing services to taxonomists for standard genome sequencing and annotation.</title>
        <authorList>
            <consortium name="The Broad Institute Genomics Platform"/>
            <consortium name="The Broad Institute Genome Sequencing Center for Infectious Disease"/>
            <person name="Wu L."/>
            <person name="Ma J."/>
        </authorList>
    </citation>
    <scope>NUCLEOTIDE SEQUENCE [LARGE SCALE GENOMIC DNA]</scope>
    <source>
        <strain evidence="2">CGMCC 1.15790</strain>
    </source>
</reference>
<proteinExistence type="predicted"/>
<gene>
    <name evidence="1" type="ORF">ACFPTR_05065</name>
</gene>
<organism evidence="1 2">
    <name type="scientific">Aliibacillus thermotolerans</name>
    <dbReference type="NCBI Taxonomy" id="1834418"/>
    <lineage>
        <taxon>Bacteria</taxon>
        <taxon>Bacillati</taxon>
        <taxon>Bacillota</taxon>
        <taxon>Bacilli</taxon>
        <taxon>Bacillales</taxon>
        <taxon>Bacillaceae</taxon>
        <taxon>Aliibacillus</taxon>
    </lineage>
</organism>
<evidence type="ECO:0000313" key="1">
    <source>
        <dbReference type="EMBL" id="MFC5628265.1"/>
    </source>
</evidence>
<dbReference type="EMBL" id="JBHSPF010000018">
    <property type="protein sequence ID" value="MFC5628265.1"/>
    <property type="molecule type" value="Genomic_DNA"/>
</dbReference>
<name>A0ABW0U6A5_9BACI</name>
<dbReference type="Proteomes" id="UP001596143">
    <property type="component" value="Unassembled WGS sequence"/>
</dbReference>
<keyword evidence="2" id="KW-1185">Reference proteome</keyword>
<sequence>MNRTEAKKHIGHTVIVDKGKEGVYYGRLEEVNTPPRKIWTGKVHIQGVVHVPHIDAVDSLQEIKHTDQIVSGSQIHATDHFLEDLTYEESVLRAIETKIQHLYDQTMDEIEEAEEWLKISMQYGTLASPFQELTLQSMTEKREEIEEPYTYYRLLSDDDIVFLLEPRSGETLVLEGCPFEFEVYHKDKGWVSVHYKNDLQFIDKKGKTYELELNDWVRIHQKQFEPFTMMLNELEVPAKKSLLYELKKFGFDPSHVVYCHNRLLLELLAAEGTTTFRGVNFITLQNQTETLHVQHHYERILYPKREDYVYDRFECTTDTGKRSIATYTNSYTKDKKQ</sequence>
<comment type="caution">
    <text evidence="1">The sequence shown here is derived from an EMBL/GenBank/DDBJ whole genome shotgun (WGS) entry which is preliminary data.</text>
</comment>
<dbReference type="InterPro" id="IPR024488">
    <property type="entry name" value="DUF2777"/>
</dbReference>
<protein>
    <submittedName>
        <fullName evidence="1">DUF2777 family protein</fullName>
    </submittedName>
</protein>